<name>A0A8X6SGK5_TRICX</name>
<dbReference type="Proteomes" id="UP000887159">
    <property type="component" value="Unassembled WGS sequence"/>
</dbReference>
<dbReference type="EMBL" id="BMAU01021304">
    <property type="protein sequence ID" value="GFY11050.1"/>
    <property type="molecule type" value="Genomic_DNA"/>
</dbReference>
<comment type="caution">
    <text evidence="1">The sequence shown here is derived from an EMBL/GenBank/DDBJ whole genome shotgun (WGS) entry which is preliminary data.</text>
</comment>
<organism evidence="1 2">
    <name type="scientific">Trichonephila clavipes</name>
    <name type="common">Golden silk orbweaver</name>
    <name type="synonym">Nephila clavipes</name>
    <dbReference type="NCBI Taxonomy" id="2585209"/>
    <lineage>
        <taxon>Eukaryota</taxon>
        <taxon>Metazoa</taxon>
        <taxon>Ecdysozoa</taxon>
        <taxon>Arthropoda</taxon>
        <taxon>Chelicerata</taxon>
        <taxon>Arachnida</taxon>
        <taxon>Araneae</taxon>
        <taxon>Araneomorphae</taxon>
        <taxon>Entelegynae</taxon>
        <taxon>Araneoidea</taxon>
        <taxon>Nephilidae</taxon>
        <taxon>Trichonephila</taxon>
    </lineage>
</organism>
<dbReference type="InterPro" id="IPR052709">
    <property type="entry name" value="Transposase-MT_Hybrid"/>
</dbReference>
<proteinExistence type="predicted"/>
<sequence>MKKQMINLKFCFKLGKTPKENNVMLVHVHEDQALSMKYVYKWFVHFQEGRESVSDKACSRRPATSISDENIEKVRKLIKKDHRLTLLMIPDELQINYKSLPSI</sequence>
<dbReference type="PANTHER" id="PTHR46060">
    <property type="entry name" value="MARINER MOS1 TRANSPOSASE-LIKE PROTEIN"/>
    <property type="match status" value="1"/>
</dbReference>
<gene>
    <name evidence="1" type="primary">YK006_38</name>
    <name evidence="1" type="ORF">TNCV_4470371</name>
</gene>
<accession>A0A8X6SGK5</accession>
<reference evidence="1" key="1">
    <citation type="submission" date="2020-08" db="EMBL/GenBank/DDBJ databases">
        <title>Multicomponent nature underlies the extraordinary mechanical properties of spider dragline silk.</title>
        <authorList>
            <person name="Kono N."/>
            <person name="Nakamura H."/>
            <person name="Mori M."/>
            <person name="Yoshida Y."/>
            <person name="Ohtoshi R."/>
            <person name="Malay A.D."/>
            <person name="Moran D.A.P."/>
            <person name="Tomita M."/>
            <person name="Numata K."/>
            <person name="Arakawa K."/>
        </authorList>
    </citation>
    <scope>NUCLEOTIDE SEQUENCE</scope>
</reference>
<dbReference type="Gene3D" id="1.10.10.1450">
    <property type="match status" value="1"/>
</dbReference>
<dbReference type="PANTHER" id="PTHR46060:SF1">
    <property type="entry name" value="MARINER MOS1 TRANSPOSASE-LIKE PROTEIN"/>
    <property type="match status" value="1"/>
</dbReference>
<evidence type="ECO:0000313" key="2">
    <source>
        <dbReference type="Proteomes" id="UP000887159"/>
    </source>
</evidence>
<dbReference type="AlphaFoldDB" id="A0A8X6SGK5"/>
<keyword evidence="2" id="KW-1185">Reference proteome</keyword>
<evidence type="ECO:0000313" key="1">
    <source>
        <dbReference type="EMBL" id="GFY11050.1"/>
    </source>
</evidence>
<protein>
    <submittedName>
        <fullName evidence="1">HTH_48 domain-containing protein</fullName>
    </submittedName>
</protein>